<protein>
    <submittedName>
        <fullName evidence="3">Potassium channel family protein</fullName>
    </submittedName>
</protein>
<proteinExistence type="predicted"/>
<accession>A0ABV5EDC6</accession>
<gene>
    <name evidence="3" type="ORF">VSS16_19370</name>
</gene>
<dbReference type="Pfam" id="PF07885">
    <property type="entry name" value="Ion_trans_2"/>
    <property type="match status" value="1"/>
</dbReference>
<evidence type="ECO:0000256" key="1">
    <source>
        <dbReference type="SAM" id="Phobius"/>
    </source>
</evidence>
<feature type="transmembrane region" description="Helical" evidence="1">
    <location>
        <begin position="144"/>
        <end position="165"/>
    </location>
</feature>
<comment type="caution">
    <text evidence="3">The sequence shown here is derived from an EMBL/GenBank/DDBJ whole genome shotgun (WGS) entry which is preliminary data.</text>
</comment>
<sequence length="177" mass="18609">MATDTPTNPGRRAALLTVARTAGTATGLVIAYYLLPMDQPLAAGTTAGLALGLLAVTALFLWQVRAIVRSPHPQLRAVESLAAVATLFVLLFATSYFLLERDTAGSFTEPLSRTSALYFTLTVLSTVGFGDITASSDTARVMTMIQMVGGILLAGVAIRVVVSAIQAGVRRQREKGP</sequence>
<feature type="transmembrane region" description="Helical" evidence="1">
    <location>
        <begin position="13"/>
        <end position="35"/>
    </location>
</feature>
<evidence type="ECO:0000313" key="4">
    <source>
        <dbReference type="Proteomes" id="UP001585080"/>
    </source>
</evidence>
<dbReference type="Gene3D" id="1.10.287.70">
    <property type="match status" value="1"/>
</dbReference>
<dbReference type="EMBL" id="JAYMRP010000016">
    <property type="protein sequence ID" value="MFB8774863.1"/>
    <property type="molecule type" value="Genomic_DNA"/>
</dbReference>
<keyword evidence="4" id="KW-1185">Reference proteome</keyword>
<reference evidence="3 4" key="1">
    <citation type="submission" date="2024-01" db="EMBL/GenBank/DDBJ databases">
        <title>Genome mining of biosynthetic gene clusters to explore secondary metabolites of Streptomyces sp.</title>
        <authorList>
            <person name="Baig A."/>
            <person name="Ajitkumar Shintre N."/>
            <person name="Kumar H."/>
            <person name="Anbarasu A."/>
            <person name="Ramaiah S."/>
        </authorList>
    </citation>
    <scope>NUCLEOTIDE SEQUENCE [LARGE SCALE GENOMIC DNA]</scope>
    <source>
        <strain evidence="3 4">A57</strain>
    </source>
</reference>
<dbReference type="GO" id="GO:0034220">
    <property type="term" value="P:monoatomic ion transmembrane transport"/>
    <property type="evidence" value="ECO:0007669"/>
    <property type="project" value="UniProtKB-KW"/>
</dbReference>
<organism evidence="3 4">
    <name type="scientific">Streptomyces broussonetiae</name>
    <dbReference type="NCBI Taxonomy" id="2686304"/>
    <lineage>
        <taxon>Bacteria</taxon>
        <taxon>Bacillati</taxon>
        <taxon>Actinomycetota</taxon>
        <taxon>Actinomycetes</taxon>
        <taxon>Kitasatosporales</taxon>
        <taxon>Streptomycetaceae</taxon>
        <taxon>Streptomyces</taxon>
    </lineage>
</organism>
<feature type="transmembrane region" description="Helical" evidence="1">
    <location>
        <begin position="47"/>
        <end position="68"/>
    </location>
</feature>
<evidence type="ECO:0000313" key="3">
    <source>
        <dbReference type="EMBL" id="MFB8774863.1"/>
    </source>
</evidence>
<name>A0ABV5EDC6_9ACTN</name>
<feature type="transmembrane region" description="Helical" evidence="1">
    <location>
        <begin position="80"/>
        <end position="99"/>
    </location>
</feature>
<keyword evidence="1" id="KW-0472">Membrane</keyword>
<feature type="domain" description="Potassium channel" evidence="2">
    <location>
        <begin position="85"/>
        <end position="166"/>
    </location>
</feature>
<keyword evidence="3" id="KW-0406">Ion transport</keyword>
<dbReference type="RefSeq" id="WP_376733550.1">
    <property type="nucleotide sequence ID" value="NZ_JAYMRP010000016.1"/>
</dbReference>
<evidence type="ECO:0000259" key="2">
    <source>
        <dbReference type="Pfam" id="PF07885"/>
    </source>
</evidence>
<dbReference type="InterPro" id="IPR013099">
    <property type="entry name" value="K_chnl_dom"/>
</dbReference>
<dbReference type="SUPFAM" id="SSF81324">
    <property type="entry name" value="Voltage-gated potassium channels"/>
    <property type="match status" value="1"/>
</dbReference>
<dbReference type="Proteomes" id="UP001585080">
    <property type="component" value="Unassembled WGS sequence"/>
</dbReference>
<keyword evidence="3" id="KW-0813">Transport</keyword>
<keyword evidence="1" id="KW-0812">Transmembrane</keyword>
<keyword evidence="1" id="KW-1133">Transmembrane helix</keyword>
<keyword evidence="3" id="KW-0407">Ion channel</keyword>